<dbReference type="AlphaFoldDB" id="A0A1H8B8S9"/>
<evidence type="ECO:0000259" key="3">
    <source>
        <dbReference type="Pfam" id="PF13200"/>
    </source>
</evidence>
<dbReference type="Gene3D" id="3.20.20.80">
    <property type="entry name" value="Glycosidases"/>
    <property type="match status" value="1"/>
</dbReference>
<dbReference type="Pfam" id="PF13200">
    <property type="entry name" value="DUF4015"/>
    <property type="match status" value="1"/>
</dbReference>
<feature type="compositionally biased region" description="Low complexity" evidence="1">
    <location>
        <begin position="58"/>
        <end position="80"/>
    </location>
</feature>
<evidence type="ECO:0000256" key="2">
    <source>
        <dbReference type="SAM" id="Phobius"/>
    </source>
</evidence>
<keyword evidence="2" id="KW-1133">Transmembrane helix</keyword>
<accession>A0A1H8B8S9</accession>
<sequence length="411" mass="44795">MSKGFKIKRYNSRIYQKNRSKSYSPLAVAGTIALLAGLFVVGWFVYPPIYDLLTGQPAVSQSSSSQPQPSSQPEEVPSGSKPEEQTPAVNSALKAVYAPFALVKDSAKLEAMLQQASAAGYNALLFDVKDDTGKVLYNTENATAQDSAAVTQNPIDLKALTETLKKHKIQPVARLHTFKDHIMPKKNTEAAVHYQGQEMLWLDNFADKGGKPWLNPYSTQAQNYNIELAKECVDAGVAMVIADGVQFPNATGMNLATFGDTQGKTWDQALNDFVAKMDDAVTSKGARFAVAAPVSAVMESEGPKHLGKPYAYESTIAVNSMPSVWGAGNQAAGITNPVQNPYDTVLNSLRTAQSKTKQKLLPFVQAYTDKKIPEKNNKEYTKDDIAAQLKALDELKIDGHILYNPEGSYMF</sequence>
<gene>
    <name evidence="4" type="ORF">SAMN05216180_1757</name>
</gene>
<evidence type="ECO:0000313" key="4">
    <source>
        <dbReference type="EMBL" id="SEM78779.1"/>
    </source>
</evidence>
<feature type="region of interest" description="Disordered" evidence="1">
    <location>
        <begin position="58"/>
        <end position="85"/>
    </location>
</feature>
<evidence type="ECO:0000313" key="5">
    <source>
        <dbReference type="Proteomes" id="UP000199158"/>
    </source>
</evidence>
<feature type="domain" description="DUF4015" evidence="3">
    <location>
        <begin position="95"/>
        <end position="409"/>
    </location>
</feature>
<keyword evidence="2" id="KW-0472">Membrane</keyword>
<protein>
    <recommendedName>
        <fullName evidence="3">DUF4015 domain-containing protein</fullName>
    </recommendedName>
</protein>
<evidence type="ECO:0000256" key="1">
    <source>
        <dbReference type="SAM" id="MobiDB-lite"/>
    </source>
</evidence>
<organism evidence="4 5">
    <name type="scientific">Hydrogenoanaerobacterium saccharovorans</name>
    <dbReference type="NCBI Taxonomy" id="474960"/>
    <lineage>
        <taxon>Bacteria</taxon>
        <taxon>Bacillati</taxon>
        <taxon>Bacillota</taxon>
        <taxon>Clostridia</taxon>
        <taxon>Eubacteriales</taxon>
        <taxon>Oscillospiraceae</taxon>
        <taxon>Hydrogenoanaerobacterium</taxon>
    </lineage>
</organism>
<feature type="transmembrane region" description="Helical" evidence="2">
    <location>
        <begin position="23"/>
        <end position="46"/>
    </location>
</feature>
<dbReference type="InterPro" id="IPR025275">
    <property type="entry name" value="DUF4015"/>
</dbReference>
<reference evidence="4 5" key="1">
    <citation type="submission" date="2016-10" db="EMBL/GenBank/DDBJ databases">
        <authorList>
            <person name="de Groot N.N."/>
        </authorList>
    </citation>
    <scope>NUCLEOTIDE SEQUENCE [LARGE SCALE GENOMIC DNA]</scope>
    <source>
        <strain evidence="4 5">CGMCC 1.5070</strain>
    </source>
</reference>
<keyword evidence="5" id="KW-1185">Reference proteome</keyword>
<dbReference type="Proteomes" id="UP000199158">
    <property type="component" value="Unassembled WGS sequence"/>
</dbReference>
<proteinExistence type="predicted"/>
<name>A0A1H8B8S9_9FIRM</name>
<dbReference type="RefSeq" id="WP_162840862.1">
    <property type="nucleotide sequence ID" value="NZ_FOCG01000001.1"/>
</dbReference>
<dbReference type="STRING" id="474960.SAMN05216180_1757"/>
<keyword evidence="2" id="KW-0812">Transmembrane</keyword>
<dbReference type="EMBL" id="FOCG01000001">
    <property type="protein sequence ID" value="SEM78779.1"/>
    <property type="molecule type" value="Genomic_DNA"/>
</dbReference>